<accession>A0ABM1EFQ4</accession>
<dbReference type="GeneID" id="106811817"/>
<evidence type="ECO:0000256" key="2">
    <source>
        <dbReference type="PROSITE-ProRule" id="PRU00059"/>
    </source>
</evidence>
<organism evidence="5 6">
    <name type="scientific">Priapulus caudatus</name>
    <name type="common">Priapulid worm</name>
    <dbReference type="NCBI Taxonomy" id="37621"/>
    <lineage>
        <taxon>Eukaryota</taxon>
        <taxon>Metazoa</taxon>
        <taxon>Ecdysozoa</taxon>
        <taxon>Scalidophora</taxon>
        <taxon>Priapulida</taxon>
        <taxon>Priapulimorpha</taxon>
        <taxon>Priapulimorphida</taxon>
        <taxon>Priapulidae</taxon>
        <taxon>Priapulus</taxon>
    </lineage>
</organism>
<comment type="caution">
    <text evidence="2">Lacks conserved residue(s) required for the propagation of feature annotation.</text>
</comment>
<feature type="domain" description="CUB" evidence="4">
    <location>
        <begin position="1"/>
        <end position="107"/>
    </location>
</feature>
<dbReference type="RefSeq" id="XP_014671025.1">
    <property type="nucleotide sequence ID" value="XM_014815539.1"/>
</dbReference>
<dbReference type="CDD" id="cd00041">
    <property type="entry name" value="CUB"/>
    <property type="match status" value="1"/>
</dbReference>
<evidence type="ECO:0000313" key="5">
    <source>
        <dbReference type="Proteomes" id="UP000695022"/>
    </source>
</evidence>
<dbReference type="SUPFAM" id="SSF49854">
    <property type="entry name" value="Spermadhesin, CUB domain"/>
    <property type="match status" value="1"/>
</dbReference>
<proteinExistence type="predicted"/>
<evidence type="ECO:0000256" key="1">
    <source>
        <dbReference type="ARBA" id="ARBA00023157"/>
    </source>
</evidence>
<name>A0ABM1EFQ4_PRICU</name>
<sequence>MIPSPGYPFARTLPQQKCSWLLKAPHNGRITLWFDVISTAWFGSFLQPCPDYVEFKYRNDSLINPGARFCGYDIPTFTVTTETNEAAVLLRIFTPFTAMFNVRYVVTCKDPTSVATSTTTPPTTATTTMPSTTATTTIPPTTATTTIPPTTATTTMPSTTVTTTTPTSATTPPKQTKRKKPEASNFRLPLPAITALKKLISIFRG</sequence>
<dbReference type="Pfam" id="PF00431">
    <property type="entry name" value="CUB"/>
    <property type="match status" value="1"/>
</dbReference>
<dbReference type="PROSITE" id="PS01180">
    <property type="entry name" value="CUB"/>
    <property type="match status" value="1"/>
</dbReference>
<evidence type="ECO:0000313" key="6">
    <source>
        <dbReference type="RefSeq" id="XP_014671025.1"/>
    </source>
</evidence>
<gene>
    <name evidence="6" type="primary">LOC106811817</name>
</gene>
<evidence type="ECO:0000259" key="4">
    <source>
        <dbReference type="PROSITE" id="PS01180"/>
    </source>
</evidence>
<dbReference type="InterPro" id="IPR000859">
    <property type="entry name" value="CUB_dom"/>
</dbReference>
<protein>
    <submittedName>
        <fullName evidence="6">Integumentary mucin C.1-like</fullName>
    </submittedName>
</protein>
<dbReference type="InterPro" id="IPR035914">
    <property type="entry name" value="Sperma_CUB_dom_sf"/>
</dbReference>
<reference evidence="6" key="1">
    <citation type="submission" date="2025-08" db="UniProtKB">
        <authorList>
            <consortium name="RefSeq"/>
        </authorList>
    </citation>
    <scope>IDENTIFICATION</scope>
</reference>
<feature type="region of interest" description="Disordered" evidence="3">
    <location>
        <begin position="115"/>
        <end position="184"/>
    </location>
</feature>
<feature type="compositionally biased region" description="Low complexity" evidence="3">
    <location>
        <begin position="115"/>
        <end position="174"/>
    </location>
</feature>
<keyword evidence="1" id="KW-1015">Disulfide bond</keyword>
<evidence type="ECO:0000256" key="3">
    <source>
        <dbReference type="SAM" id="MobiDB-lite"/>
    </source>
</evidence>
<dbReference type="Gene3D" id="2.60.120.290">
    <property type="entry name" value="Spermadhesin, CUB domain"/>
    <property type="match status" value="1"/>
</dbReference>
<keyword evidence="5" id="KW-1185">Reference proteome</keyword>
<dbReference type="Proteomes" id="UP000695022">
    <property type="component" value="Unplaced"/>
</dbReference>